<dbReference type="EMBL" id="ADBJ01000018">
    <property type="protein sequence ID" value="EFA82804.1"/>
    <property type="molecule type" value="Genomic_DNA"/>
</dbReference>
<dbReference type="RefSeq" id="XP_020434921.1">
    <property type="nucleotide sequence ID" value="XM_020575401.1"/>
</dbReference>
<organism evidence="1 2">
    <name type="scientific">Heterostelium pallidum (strain ATCC 26659 / Pp 5 / PN500)</name>
    <name type="common">Cellular slime mold</name>
    <name type="synonym">Polysphondylium pallidum</name>
    <dbReference type="NCBI Taxonomy" id="670386"/>
    <lineage>
        <taxon>Eukaryota</taxon>
        <taxon>Amoebozoa</taxon>
        <taxon>Evosea</taxon>
        <taxon>Eumycetozoa</taxon>
        <taxon>Dictyostelia</taxon>
        <taxon>Acytosteliales</taxon>
        <taxon>Acytosteliaceae</taxon>
        <taxon>Heterostelium</taxon>
    </lineage>
</organism>
<comment type="caution">
    <text evidence="1">The sequence shown here is derived from an EMBL/GenBank/DDBJ whole genome shotgun (WGS) entry which is preliminary data.</text>
</comment>
<name>D3B7R1_HETP5</name>
<dbReference type="GeneID" id="31359986"/>
<dbReference type="Proteomes" id="UP000001396">
    <property type="component" value="Unassembled WGS sequence"/>
</dbReference>
<sequence length="110" mass="12839">MNKIIVRWNNETTEYFLLRGVKLSTQTDVLCQLFKVDDNPDKYALFFREHNIFLSDTILNDPETVYIIQDNSLFELNLAPVHHVDSILEYLNSENTLKKGLLGLKSHLQN</sequence>
<evidence type="ECO:0000313" key="2">
    <source>
        <dbReference type="Proteomes" id="UP000001396"/>
    </source>
</evidence>
<accession>D3B7R1</accession>
<keyword evidence="2" id="KW-1185">Reference proteome</keyword>
<proteinExistence type="predicted"/>
<gene>
    <name evidence="1" type="ORF">PPL_04499</name>
</gene>
<reference evidence="1 2" key="1">
    <citation type="journal article" date="2011" name="Genome Res.">
        <title>Phylogeny-wide analysis of social amoeba genomes highlights ancient origins for complex intercellular communication.</title>
        <authorList>
            <person name="Heidel A.J."/>
            <person name="Lawal H.M."/>
            <person name="Felder M."/>
            <person name="Schilde C."/>
            <person name="Helps N.R."/>
            <person name="Tunggal B."/>
            <person name="Rivero F."/>
            <person name="John U."/>
            <person name="Schleicher M."/>
            <person name="Eichinger L."/>
            <person name="Platzer M."/>
            <person name="Noegel A.A."/>
            <person name="Schaap P."/>
            <person name="Gloeckner G."/>
        </authorList>
    </citation>
    <scope>NUCLEOTIDE SEQUENCE [LARGE SCALE GENOMIC DNA]</scope>
    <source>
        <strain evidence="2">ATCC 26659 / Pp 5 / PN500</strain>
    </source>
</reference>
<protein>
    <submittedName>
        <fullName evidence="1">Uncharacterized protein</fullName>
    </submittedName>
</protein>
<evidence type="ECO:0000313" key="1">
    <source>
        <dbReference type="EMBL" id="EFA82804.1"/>
    </source>
</evidence>
<dbReference type="InParanoid" id="D3B7R1"/>
<dbReference type="AlphaFoldDB" id="D3B7R1"/>